<evidence type="ECO:0000256" key="1">
    <source>
        <dbReference type="ARBA" id="ARBA00004141"/>
    </source>
</evidence>
<dbReference type="Proteomes" id="UP000464374">
    <property type="component" value="Chromosome"/>
</dbReference>
<dbReference type="EMBL" id="CP048020">
    <property type="protein sequence ID" value="QHX43332.1"/>
    <property type="molecule type" value="Genomic_DNA"/>
</dbReference>
<dbReference type="Pfam" id="PF02361">
    <property type="entry name" value="CbiQ"/>
    <property type="match status" value="1"/>
</dbReference>
<protein>
    <submittedName>
        <fullName evidence="7">Energy-coupling factor transporter transmembrane protein EcfT</fullName>
    </submittedName>
</protein>
<feature type="transmembrane region" description="Helical" evidence="6">
    <location>
        <begin position="88"/>
        <end position="114"/>
    </location>
</feature>
<evidence type="ECO:0000256" key="3">
    <source>
        <dbReference type="ARBA" id="ARBA00022692"/>
    </source>
</evidence>
<keyword evidence="5 6" id="KW-0472">Membrane</keyword>
<keyword evidence="2" id="KW-1003">Cell membrane</keyword>
<proteinExistence type="predicted"/>
<sequence length="245" mass="27549">MEDFEPYRPPRAKGVHIDPRTKVLFMFFLATLIFFVEEQSMLNMVIVLIPISLLFLNRQYRPALIYGGLFALAAAVKLSNMAGSLPYLAAMLWGLLSELIFRFFPVFMFGYYIIESTKPNEFIAAMSRWHVPDALIIPISVVFRFIPTLGEENRSIGSAMRMREIGFGTPRFWRNPAMMLEYRLIPLMMSIAKIGEELSAAALTRGLGGLKKRTCLVELHFGIYDAGIAVIAAALLVCTVLRIGG</sequence>
<dbReference type="InterPro" id="IPR051611">
    <property type="entry name" value="ECF_transporter_component"/>
</dbReference>
<feature type="transmembrane region" description="Helical" evidence="6">
    <location>
        <begin position="23"/>
        <end position="56"/>
    </location>
</feature>
<evidence type="ECO:0000256" key="6">
    <source>
        <dbReference type="SAM" id="Phobius"/>
    </source>
</evidence>
<dbReference type="PANTHER" id="PTHR34857:SF2">
    <property type="entry name" value="SLL0384 PROTEIN"/>
    <property type="match status" value="1"/>
</dbReference>
<feature type="transmembrane region" description="Helical" evidence="6">
    <location>
        <begin position="63"/>
        <end position="82"/>
    </location>
</feature>
<dbReference type="GO" id="GO:0005886">
    <property type="term" value="C:plasma membrane"/>
    <property type="evidence" value="ECO:0007669"/>
    <property type="project" value="UniProtKB-ARBA"/>
</dbReference>
<feature type="transmembrane region" description="Helical" evidence="6">
    <location>
        <begin position="221"/>
        <end position="243"/>
    </location>
</feature>
<evidence type="ECO:0000256" key="4">
    <source>
        <dbReference type="ARBA" id="ARBA00022989"/>
    </source>
</evidence>
<keyword evidence="4 6" id="KW-1133">Transmembrane helix</keyword>
<dbReference type="AlphaFoldDB" id="A0A6P1Y342"/>
<evidence type="ECO:0000256" key="2">
    <source>
        <dbReference type="ARBA" id="ARBA00022475"/>
    </source>
</evidence>
<organism evidence="7 8">
    <name type="scientific">Treponema vincentii</name>
    <dbReference type="NCBI Taxonomy" id="69710"/>
    <lineage>
        <taxon>Bacteria</taxon>
        <taxon>Pseudomonadati</taxon>
        <taxon>Spirochaetota</taxon>
        <taxon>Spirochaetia</taxon>
        <taxon>Spirochaetales</taxon>
        <taxon>Treponemataceae</taxon>
        <taxon>Treponema</taxon>
    </lineage>
</organism>
<name>A0A6P1Y342_9SPIR</name>
<gene>
    <name evidence="7" type="ORF">GWP43_07585</name>
</gene>
<evidence type="ECO:0000256" key="5">
    <source>
        <dbReference type="ARBA" id="ARBA00023136"/>
    </source>
</evidence>
<reference evidence="7 8" key="1">
    <citation type="submission" date="2020-01" db="EMBL/GenBank/DDBJ databases">
        <title>Complete genome sequence of a human oral phylogroup 1 Treponema sp. strain ATCC 700766, originally isolated from periodontitis dental plaque.</title>
        <authorList>
            <person name="Chan Y."/>
            <person name="Huo Y.-B."/>
            <person name="Yu X.-L."/>
            <person name="Zeng H."/>
            <person name="Leung W.-K."/>
            <person name="Watt R.M."/>
        </authorList>
    </citation>
    <scope>NUCLEOTIDE SEQUENCE [LARGE SCALE GENOMIC DNA]</scope>
    <source>
        <strain evidence="7 8">OMZ 804</strain>
    </source>
</reference>
<keyword evidence="3 6" id="KW-0812">Transmembrane</keyword>
<comment type="subcellular location">
    <subcellularLocation>
        <location evidence="1">Membrane</location>
        <topology evidence="1">Multi-pass membrane protein</topology>
    </subcellularLocation>
</comment>
<dbReference type="PANTHER" id="PTHR34857">
    <property type="entry name" value="SLL0384 PROTEIN"/>
    <property type="match status" value="1"/>
</dbReference>
<dbReference type="CDD" id="cd16914">
    <property type="entry name" value="EcfT"/>
    <property type="match status" value="1"/>
</dbReference>
<dbReference type="RefSeq" id="WP_162663659.1">
    <property type="nucleotide sequence ID" value="NZ_CP048020.1"/>
</dbReference>
<accession>A0A6P1Y342</accession>
<dbReference type="KEGG" id="trz:GWP43_07585"/>
<dbReference type="InterPro" id="IPR003339">
    <property type="entry name" value="ABC/ECF_trnsptr_transmembrane"/>
</dbReference>
<evidence type="ECO:0000313" key="8">
    <source>
        <dbReference type="Proteomes" id="UP000464374"/>
    </source>
</evidence>
<evidence type="ECO:0000313" key="7">
    <source>
        <dbReference type="EMBL" id="QHX43332.1"/>
    </source>
</evidence>